<dbReference type="HOGENOM" id="CLU_2155840_0_0_9"/>
<evidence type="ECO:0000313" key="2">
    <source>
        <dbReference type="Proteomes" id="UP000029500"/>
    </source>
</evidence>
<dbReference type="RefSeq" id="WP_025706346.1">
    <property type="nucleotide sequence ID" value="NZ_CP009287.1"/>
</dbReference>
<dbReference type="Proteomes" id="UP000029500">
    <property type="component" value="Chromosome"/>
</dbReference>
<sequence length="111" mass="12759">MSLQIKYLNMPRNRPQPVQTIPNRALTEEKVSFDKPVKNCWACISYINLYNTLNPKIGINNFDLGVEAVKDETDPNTVIVKSVYIVQPTENTDVHMYTGYFNMLVFADLED</sequence>
<keyword evidence="2" id="KW-1185">Reference proteome</keyword>
<accession>A0A089MDE0</accession>
<proteinExistence type="predicted"/>
<evidence type="ECO:0000313" key="1">
    <source>
        <dbReference type="EMBL" id="AIQ70375.1"/>
    </source>
</evidence>
<name>A0A089MDE0_9BACL</name>
<dbReference type="AlphaFoldDB" id="A0A089MDE0"/>
<dbReference type="KEGG" id="pgm:PGRAT_24140"/>
<organism evidence="1 2">
    <name type="scientific">Paenibacillus graminis</name>
    <dbReference type="NCBI Taxonomy" id="189425"/>
    <lineage>
        <taxon>Bacteria</taxon>
        <taxon>Bacillati</taxon>
        <taxon>Bacillota</taxon>
        <taxon>Bacilli</taxon>
        <taxon>Bacillales</taxon>
        <taxon>Paenibacillaceae</taxon>
        <taxon>Paenibacillus</taxon>
    </lineage>
</organism>
<reference evidence="1 2" key="1">
    <citation type="submission" date="2014-08" db="EMBL/GenBank/DDBJ databases">
        <title>Comparative genomics of the Paenibacillus odorifer group.</title>
        <authorList>
            <person name="den Bakker H.C."/>
            <person name="Tsai Y.-C."/>
            <person name="Martin N."/>
            <person name="Korlach J."/>
            <person name="Wiedmann M."/>
        </authorList>
    </citation>
    <scope>NUCLEOTIDE SEQUENCE [LARGE SCALE GENOMIC DNA]</scope>
    <source>
        <strain evidence="1 2">DSM 15220</strain>
    </source>
</reference>
<protein>
    <submittedName>
        <fullName evidence="1">Uncharacterized protein</fullName>
    </submittedName>
</protein>
<dbReference type="EMBL" id="CP009287">
    <property type="protein sequence ID" value="AIQ70375.1"/>
    <property type="molecule type" value="Genomic_DNA"/>
</dbReference>
<gene>
    <name evidence="1" type="ORF">PGRAT_24140</name>
</gene>